<proteinExistence type="predicted"/>
<sequence length="216" mass="24772">MLANQAFEQNESVYVLYVQDGLDYLEIGELEQKLGRLMGKPLLIVLVPPGDSMQRYACYHPNGETHEQYVLFFLEELLPFVAEQVLSGKRAVKQGMLGDSLGGAISVSIFLRDSKIWTHLLLQSAAFSPVHLEEVHALGKQSNLHVHQLVGLKEDDFVSPISHQRLWILTRNRLMRKAWTEKEAQLSYIEKDEDHLWTFWKDHLEEALLFFANQGG</sequence>
<evidence type="ECO:0000313" key="2">
    <source>
        <dbReference type="Proteomes" id="UP000028549"/>
    </source>
</evidence>
<dbReference type="AlphaFoldDB" id="A0A084GXY0"/>
<dbReference type="Proteomes" id="UP000028549">
    <property type="component" value="Unassembled WGS sequence"/>
</dbReference>
<keyword evidence="2" id="KW-1185">Reference proteome</keyword>
<dbReference type="PANTHER" id="PTHR48098:SF3">
    <property type="entry name" value="IRON(III) ENTEROBACTIN ESTERASE"/>
    <property type="match status" value="1"/>
</dbReference>
<dbReference type="EMBL" id="JNVC02000005">
    <property type="protein sequence ID" value="KEZ52192.1"/>
    <property type="molecule type" value="Genomic_DNA"/>
</dbReference>
<dbReference type="InterPro" id="IPR029058">
    <property type="entry name" value="AB_hydrolase_fold"/>
</dbReference>
<organism evidence="1 2">
    <name type="scientific">Metabacillus indicus</name>
    <name type="common">Bacillus indicus</name>
    <dbReference type="NCBI Taxonomy" id="246786"/>
    <lineage>
        <taxon>Bacteria</taxon>
        <taxon>Bacillati</taxon>
        <taxon>Bacillota</taxon>
        <taxon>Bacilli</taxon>
        <taxon>Bacillales</taxon>
        <taxon>Bacillaceae</taxon>
        <taxon>Metabacillus</taxon>
    </lineage>
</organism>
<gene>
    <name evidence="1" type="ORF">GS18_0214040</name>
</gene>
<dbReference type="Pfam" id="PF00756">
    <property type="entry name" value="Esterase"/>
    <property type="match status" value="1"/>
</dbReference>
<dbReference type="STRING" id="246786.GS18_0214040"/>
<accession>A0A084GXY0</accession>
<name>A0A084GXY0_METID</name>
<evidence type="ECO:0008006" key="3">
    <source>
        <dbReference type="Google" id="ProtNLM"/>
    </source>
</evidence>
<comment type="caution">
    <text evidence="1">The sequence shown here is derived from an EMBL/GenBank/DDBJ whole genome shotgun (WGS) entry which is preliminary data.</text>
</comment>
<dbReference type="Gene3D" id="3.40.50.1820">
    <property type="entry name" value="alpha/beta hydrolase"/>
    <property type="match status" value="1"/>
</dbReference>
<reference evidence="1 2" key="1">
    <citation type="journal article" date="2005" name="Int. J. Syst. Evol. Microbiol.">
        <title>Bacillus cibi sp. nov., isolated from jeotgal, a traditional Korean fermented seafood.</title>
        <authorList>
            <person name="Yoon J.H."/>
            <person name="Lee C.H."/>
            <person name="Oh T.K."/>
        </authorList>
    </citation>
    <scope>NUCLEOTIDE SEQUENCE [LARGE SCALE GENOMIC DNA]</scope>
    <source>
        <strain evidence="1 2">DSM 16189</strain>
    </source>
</reference>
<dbReference type="PANTHER" id="PTHR48098">
    <property type="entry name" value="ENTEROCHELIN ESTERASE-RELATED"/>
    <property type="match status" value="1"/>
</dbReference>
<protein>
    <recommendedName>
        <fullName evidence="3">Enterochelin esterase</fullName>
    </recommendedName>
</protein>
<dbReference type="SUPFAM" id="SSF53474">
    <property type="entry name" value="alpha/beta-Hydrolases"/>
    <property type="match status" value="1"/>
</dbReference>
<evidence type="ECO:0000313" key="1">
    <source>
        <dbReference type="EMBL" id="KEZ52192.1"/>
    </source>
</evidence>
<dbReference type="InterPro" id="IPR050583">
    <property type="entry name" value="Mycobacterial_A85_antigen"/>
</dbReference>
<dbReference type="InterPro" id="IPR000801">
    <property type="entry name" value="Esterase-like"/>
</dbReference>